<dbReference type="RefSeq" id="WP_083482916.1">
    <property type="nucleotide sequence ID" value="NZ_LKAJ02000001.1"/>
</dbReference>
<reference evidence="2" key="1">
    <citation type="submission" date="2015-09" db="EMBL/GenBank/DDBJ databases">
        <title>Draft Genome Sequences of Two Novel Amoeba-resistant Intranuclear Bacteria, Candidatus Berkiella cookevillensis and Candidatus Berkiella aquae.</title>
        <authorList>
            <person name="Mehari Y.T."/>
            <person name="Arivett B.A."/>
            <person name="Farone A.L."/>
            <person name="Gunderson J.H."/>
            <person name="Farone M.B."/>
        </authorList>
    </citation>
    <scope>NUCLEOTIDE SEQUENCE [LARGE SCALE GENOMIC DNA]</scope>
    <source>
        <strain evidence="2">HT99</strain>
    </source>
</reference>
<protein>
    <recommendedName>
        <fullName evidence="5">Tetratricopeptide repeat protein</fullName>
    </recommendedName>
</protein>
<gene>
    <name evidence="3" type="ORF">HT99x_004890</name>
    <name evidence="2" type="ORF">HT99x_02143</name>
</gene>
<dbReference type="Gene3D" id="1.25.40.10">
    <property type="entry name" value="Tetratricopeptide repeat domain"/>
    <property type="match status" value="1"/>
</dbReference>
<keyword evidence="1" id="KW-0732">Signal</keyword>
<dbReference type="EMBL" id="LKAJ02000001">
    <property type="protein sequence ID" value="MCS5710756.1"/>
    <property type="molecule type" value="Genomic_DNA"/>
</dbReference>
<accession>A0A0Q9YJB4</accession>
<dbReference type="AlphaFoldDB" id="A0A0Q9YJB4"/>
<organism evidence="2">
    <name type="scientific">Candidatus Berkiella aquae</name>
    <dbReference type="NCBI Taxonomy" id="295108"/>
    <lineage>
        <taxon>Bacteria</taxon>
        <taxon>Pseudomonadati</taxon>
        <taxon>Pseudomonadota</taxon>
        <taxon>Gammaproteobacteria</taxon>
        <taxon>Candidatus Berkiellales</taxon>
        <taxon>Candidatus Berkiellaceae</taxon>
        <taxon>Candidatus Berkiella</taxon>
    </lineage>
</organism>
<dbReference type="EMBL" id="LKAJ01000009">
    <property type="protein sequence ID" value="KRG20656.1"/>
    <property type="molecule type" value="Genomic_DNA"/>
</dbReference>
<comment type="caution">
    <text evidence="2">The sequence shown here is derived from an EMBL/GenBank/DDBJ whole genome shotgun (WGS) entry which is preliminary data.</text>
</comment>
<reference evidence="3" key="2">
    <citation type="journal article" date="2016" name="Genome Announc.">
        <title>Draft Genome Sequences of Two Novel Amoeba-Resistant Intranuclear Bacteria, 'Candidatus Berkiella cookevillensis' and 'Candidatus Berkiella aquae'.</title>
        <authorList>
            <person name="Mehari Y.T."/>
            <person name="Arivett B.A."/>
            <person name="Farone A.L."/>
            <person name="Gunderson J.H."/>
            <person name="Farone M.B."/>
        </authorList>
    </citation>
    <scope>NUCLEOTIDE SEQUENCE</scope>
    <source>
        <strain evidence="3">HT99</strain>
    </source>
</reference>
<dbReference type="OrthoDB" id="9812424at2"/>
<dbReference type="InterPro" id="IPR011990">
    <property type="entry name" value="TPR-like_helical_dom_sf"/>
</dbReference>
<dbReference type="STRING" id="295108.HT99x_02143"/>
<reference evidence="3" key="3">
    <citation type="submission" date="2021-06" db="EMBL/GenBank/DDBJ databases">
        <title>Genomic Description and Analysis of Intracellular Bacteria, Candidatus Berkiella cookevillensis and Candidatus Berkiella aquae.</title>
        <authorList>
            <person name="Kidane D.T."/>
            <person name="Mehari Y.T."/>
            <person name="Rice F.C."/>
            <person name="Arivett B.A."/>
            <person name="Farone A.L."/>
            <person name="Berk S.G."/>
            <person name="Farone M.B."/>
        </authorList>
    </citation>
    <scope>NUCLEOTIDE SEQUENCE</scope>
    <source>
        <strain evidence="3">HT99</strain>
    </source>
</reference>
<dbReference type="SUPFAM" id="SSF48452">
    <property type="entry name" value="TPR-like"/>
    <property type="match status" value="1"/>
</dbReference>
<feature type="chain" id="PRO_5043129681" description="Tetratricopeptide repeat protein" evidence="1">
    <location>
        <begin position="26"/>
        <end position="214"/>
    </location>
</feature>
<evidence type="ECO:0008006" key="5">
    <source>
        <dbReference type="Google" id="ProtNLM"/>
    </source>
</evidence>
<proteinExistence type="predicted"/>
<evidence type="ECO:0000313" key="3">
    <source>
        <dbReference type="EMBL" id="MCS5710756.1"/>
    </source>
</evidence>
<dbReference type="Proteomes" id="UP000051497">
    <property type="component" value="Unassembled WGS sequence"/>
</dbReference>
<evidence type="ECO:0000313" key="4">
    <source>
        <dbReference type="Proteomes" id="UP000051497"/>
    </source>
</evidence>
<evidence type="ECO:0000313" key="2">
    <source>
        <dbReference type="EMBL" id="KRG20656.1"/>
    </source>
</evidence>
<feature type="signal peptide" evidence="1">
    <location>
        <begin position="1"/>
        <end position="25"/>
    </location>
</feature>
<sequence>MSFVNKSISVLFTLCIFLFTSLAQAGASEAEIVKLRTDWAKAKYETPKAQQLAAFEKVISEADDLNKKYPDDAHVMLWYATSLSSFAQLKGGMGVLPRVKKARALLEDALTKQPRIENGFGYGVIGAMYARVPGFPVAFGDKKKARAFLQAAVKIDPKGSDSNYYYGDFLADMGETAEARKHLEIAKSAPIRKGYEIQDKGRKAEIDASLAKLK</sequence>
<keyword evidence="4" id="KW-1185">Reference proteome</keyword>
<name>A0A0Q9YJB4_9GAMM</name>
<evidence type="ECO:0000256" key="1">
    <source>
        <dbReference type="SAM" id="SignalP"/>
    </source>
</evidence>